<feature type="compositionally biased region" description="Basic and acidic residues" evidence="1">
    <location>
        <begin position="356"/>
        <end position="366"/>
    </location>
</feature>
<comment type="caution">
    <text evidence="2">The sequence shown here is derived from an EMBL/GenBank/DDBJ whole genome shotgun (WGS) entry which is preliminary data.</text>
</comment>
<dbReference type="AlphaFoldDB" id="A0A1R2D358"/>
<accession>A0A1R2D358</accession>
<sequence length="450" mass="53325">MLKEFLRMAKIRVLPEILRQSTAPHTSKQPILNPNPNPKPNITENHIEKNPSFISEPDNMHIDCEKSQNFISESDNMHIDCDKNHEMDDFLRFSQDDNKKENSLDHDVKMSQIDSFFLPNQEQNIDKNEFANDLEPIDPDLDLYISNIFKQDQLIKTEENKNQESHLNTILCNTSESTFPNNQDVDLRNNIPNVSYKNENDIYTQYETRIDEMDPQYPLPEEVSNINTFIINNSTRDTRKKKRVIKTHKKRKLNMLLYFIDNCTSVMKQPKKKANEKKGCAKPREYPKKEYFRTKLIRNFKKFLRKRKVSRKYISEEKAQEENIKNAIDELLRYCNDNESVLSEIAPTESGPGTEGKAKSKTKETHKTYNREHVEKLFSKPEVLEAYKKYIHVLFLEKSPNELSKMFDFYCCENNLSEHTYECYSNWKQLRPFCYFELIEKSPPENSEVR</sequence>
<evidence type="ECO:0008006" key="4">
    <source>
        <dbReference type="Google" id="ProtNLM"/>
    </source>
</evidence>
<dbReference type="Proteomes" id="UP000187209">
    <property type="component" value="Unassembled WGS sequence"/>
</dbReference>
<name>A0A1R2D358_9CILI</name>
<feature type="region of interest" description="Disordered" evidence="1">
    <location>
        <begin position="20"/>
        <end position="46"/>
    </location>
</feature>
<dbReference type="EMBL" id="MPUH01000009">
    <property type="protein sequence ID" value="OMJ95650.1"/>
    <property type="molecule type" value="Genomic_DNA"/>
</dbReference>
<evidence type="ECO:0000256" key="1">
    <source>
        <dbReference type="SAM" id="MobiDB-lite"/>
    </source>
</evidence>
<organism evidence="2 3">
    <name type="scientific">Stentor coeruleus</name>
    <dbReference type="NCBI Taxonomy" id="5963"/>
    <lineage>
        <taxon>Eukaryota</taxon>
        <taxon>Sar</taxon>
        <taxon>Alveolata</taxon>
        <taxon>Ciliophora</taxon>
        <taxon>Postciliodesmatophora</taxon>
        <taxon>Heterotrichea</taxon>
        <taxon>Heterotrichida</taxon>
        <taxon>Stentoridae</taxon>
        <taxon>Stentor</taxon>
    </lineage>
</organism>
<gene>
    <name evidence="2" type="ORF">SteCoe_896</name>
</gene>
<protein>
    <recommendedName>
        <fullName evidence="4">RGS domain-containing protein</fullName>
    </recommendedName>
</protein>
<feature type="compositionally biased region" description="Polar residues" evidence="1">
    <location>
        <begin position="20"/>
        <end position="32"/>
    </location>
</feature>
<keyword evidence="3" id="KW-1185">Reference proteome</keyword>
<evidence type="ECO:0000313" key="2">
    <source>
        <dbReference type="EMBL" id="OMJ95650.1"/>
    </source>
</evidence>
<feature type="region of interest" description="Disordered" evidence="1">
    <location>
        <begin position="345"/>
        <end position="366"/>
    </location>
</feature>
<evidence type="ECO:0000313" key="3">
    <source>
        <dbReference type="Proteomes" id="UP000187209"/>
    </source>
</evidence>
<reference evidence="2 3" key="1">
    <citation type="submission" date="2016-11" db="EMBL/GenBank/DDBJ databases">
        <title>The macronuclear genome of Stentor coeruleus: a giant cell with tiny introns.</title>
        <authorList>
            <person name="Slabodnick M."/>
            <person name="Ruby J.G."/>
            <person name="Reiff S.B."/>
            <person name="Swart E.C."/>
            <person name="Gosai S."/>
            <person name="Prabakaran S."/>
            <person name="Witkowska E."/>
            <person name="Larue G.E."/>
            <person name="Fisher S."/>
            <person name="Freeman R.M."/>
            <person name="Gunawardena J."/>
            <person name="Chu W."/>
            <person name="Stover N.A."/>
            <person name="Gregory B.D."/>
            <person name="Nowacki M."/>
            <person name="Derisi J."/>
            <person name="Roy S.W."/>
            <person name="Marshall W.F."/>
            <person name="Sood P."/>
        </authorList>
    </citation>
    <scope>NUCLEOTIDE SEQUENCE [LARGE SCALE GENOMIC DNA]</scope>
    <source>
        <strain evidence="2">WM001</strain>
    </source>
</reference>
<proteinExistence type="predicted"/>